<dbReference type="PANTHER" id="PTHR21716">
    <property type="entry name" value="TRANSMEMBRANE PROTEIN"/>
    <property type="match status" value="1"/>
</dbReference>
<feature type="transmembrane region" description="Helical" evidence="6">
    <location>
        <begin position="69"/>
        <end position="86"/>
    </location>
</feature>
<protein>
    <submittedName>
        <fullName evidence="7">Predicted PurR-regulated permease PerM</fullName>
    </submittedName>
</protein>
<keyword evidence="3 6" id="KW-0812">Transmembrane</keyword>
<dbReference type="InterPro" id="IPR002549">
    <property type="entry name" value="AI-2E-like"/>
</dbReference>
<dbReference type="Pfam" id="PF01594">
    <property type="entry name" value="AI-2E_transport"/>
    <property type="match status" value="1"/>
</dbReference>
<dbReference type="EMBL" id="OBQD01000001">
    <property type="protein sequence ID" value="SOC35466.1"/>
    <property type="molecule type" value="Genomic_DNA"/>
</dbReference>
<keyword evidence="8" id="KW-1185">Reference proteome</keyword>
<accession>A0A285U4M0</accession>
<sequence>MHKLVTRTLQEVAQESARRSDAEAASLEAALAQERAPRGYKGLDLTVRWAVIGIFVIMAMSAISMMAHILIPLTLAVVTGLILAVAAEKLHALGIPPLPTALLLATACATGAFFAIAALSGPLMQLASEAPSIVNATIERVTPLLNKLEWLHIDPRSFGAGSVTLDSLLEKGGSLLGIVTVGVTPALLQVLIFFAALVLFLSGRLKLRRMLILAFPQRSQRLAAIRVMNAIDRALGYYFATAALVYGGLGLITALIAFAGGLGMIWMWGLFAFLTSFVPFVGVTVMTLALVAGGLLAHDGMIAALSPALAYFCVHLLIENFVLPAVMGRRFEVNAFIIFTAIIFWSWMWGAAGAMLALPLSIIGMTIADELRPGRKQQPSLPG</sequence>
<comment type="subcellular location">
    <subcellularLocation>
        <location evidence="1">Membrane</location>
        <topology evidence="1">Multi-pass membrane protein</topology>
    </subcellularLocation>
</comment>
<dbReference type="PANTHER" id="PTHR21716:SF16">
    <property type="entry name" value="BLL1467 PROTEIN"/>
    <property type="match status" value="1"/>
</dbReference>
<feature type="transmembrane region" description="Helical" evidence="6">
    <location>
        <begin position="265"/>
        <end position="290"/>
    </location>
</feature>
<feature type="transmembrane region" description="Helical" evidence="6">
    <location>
        <begin position="45"/>
        <end position="63"/>
    </location>
</feature>
<dbReference type="GO" id="GO:0016020">
    <property type="term" value="C:membrane"/>
    <property type="evidence" value="ECO:0007669"/>
    <property type="project" value="UniProtKB-SubCell"/>
</dbReference>
<evidence type="ECO:0000256" key="5">
    <source>
        <dbReference type="ARBA" id="ARBA00023136"/>
    </source>
</evidence>
<feature type="transmembrane region" description="Helical" evidence="6">
    <location>
        <begin position="302"/>
        <end position="323"/>
    </location>
</feature>
<feature type="transmembrane region" description="Helical" evidence="6">
    <location>
        <begin position="175"/>
        <end position="201"/>
    </location>
</feature>
<organism evidence="7 8">
    <name type="scientific">Rhizobium subbaraonis</name>
    <dbReference type="NCBI Taxonomy" id="908946"/>
    <lineage>
        <taxon>Bacteria</taxon>
        <taxon>Pseudomonadati</taxon>
        <taxon>Pseudomonadota</taxon>
        <taxon>Alphaproteobacteria</taxon>
        <taxon>Hyphomicrobiales</taxon>
        <taxon>Rhizobiaceae</taxon>
        <taxon>Rhizobium/Agrobacterium group</taxon>
        <taxon>Rhizobium</taxon>
    </lineage>
</organism>
<feature type="transmembrane region" description="Helical" evidence="6">
    <location>
        <begin position="98"/>
        <end position="119"/>
    </location>
</feature>
<evidence type="ECO:0000256" key="3">
    <source>
        <dbReference type="ARBA" id="ARBA00022692"/>
    </source>
</evidence>
<evidence type="ECO:0000256" key="4">
    <source>
        <dbReference type="ARBA" id="ARBA00022989"/>
    </source>
</evidence>
<gene>
    <name evidence="7" type="ORF">SAMN05892877_101370</name>
</gene>
<reference evidence="7 8" key="1">
    <citation type="submission" date="2017-08" db="EMBL/GenBank/DDBJ databases">
        <authorList>
            <person name="de Groot N.N."/>
        </authorList>
    </citation>
    <scope>NUCLEOTIDE SEQUENCE [LARGE SCALE GENOMIC DNA]</scope>
    <source>
        <strain evidence="7 8">JC85</strain>
    </source>
</reference>
<comment type="similarity">
    <text evidence="2">Belongs to the autoinducer-2 exporter (AI-2E) (TC 2.A.86) family.</text>
</comment>
<keyword evidence="5 6" id="KW-0472">Membrane</keyword>
<feature type="transmembrane region" description="Helical" evidence="6">
    <location>
        <begin position="335"/>
        <end position="368"/>
    </location>
</feature>
<evidence type="ECO:0000313" key="7">
    <source>
        <dbReference type="EMBL" id="SOC35466.1"/>
    </source>
</evidence>
<name>A0A285U4M0_9HYPH</name>
<keyword evidence="4 6" id="KW-1133">Transmembrane helix</keyword>
<evidence type="ECO:0000256" key="2">
    <source>
        <dbReference type="ARBA" id="ARBA00009773"/>
    </source>
</evidence>
<dbReference type="Proteomes" id="UP000219167">
    <property type="component" value="Unassembled WGS sequence"/>
</dbReference>
<dbReference type="AlphaFoldDB" id="A0A285U4M0"/>
<proteinExistence type="inferred from homology"/>
<dbReference type="GO" id="GO:0055085">
    <property type="term" value="P:transmembrane transport"/>
    <property type="evidence" value="ECO:0007669"/>
    <property type="project" value="TreeGrafter"/>
</dbReference>
<evidence type="ECO:0000256" key="6">
    <source>
        <dbReference type="SAM" id="Phobius"/>
    </source>
</evidence>
<dbReference type="RefSeq" id="WP_097135855.1">
    <property type="nucleotide sequence ID" value="NZ_OBQD01000001.1"/>
</dbReference>
<feature type="transmembrane region" description="Helical" evidence="6">
    <location>
        <begin position="235"/>
        <end position="259"/>
    </location>
</feature>
<evidence type="ECO:0000256" key="1">
    <source>
        <dbReference type="ARBA" id="ARBA00004141"/>
    </source>
</evidence>
<dbReference type="OrthoDB" id="9799225at2"/>
<evidence type="ECO:0000313" key="8">
    <source>
        <dbReference type="Proteomes" id="UP000219167"/>
    </source>
</evidence>